<evidence type="ECO:0000313" key="4">
    <source>
        <dbReference type="RefSeq" id="XP_028141086.1"/>
    </source>
</evidence>
<reference evidence="4" key="1">
    <citation type="submission" date="2025-04" db="UniProtKB">
        <authorList>
            <consortium name="RefSeq"/>
        </authorList>
    </citation>
    <scope>IDENTIFICATION</scope>
    <source>
        <tissue evidence="4">Whole insect</tissue>
    </source>
</reference>
<gene>
    <name evidence="4" type="primary">LOC114335115</name>
</gene>
<feature type="signal peptide" evidence="1">
    <location>
        <begin position="1"/>
        <end position="19"/>
    </location>
</feature>
<organism evidence="4">
    <name type="scientific">Diabrotica virgifera virgifera</name>
    <name type="common">western corn rootworm</name>
    <dbReference type="NCBI Taxonomy" id="50390"/>
    <lineage>
        <taxon>Eukaryota</taxon>
        <taxon>Metazoa</taxon>
        <taxon>Ecdysozoa</taxon>
        <taxon>Arthropoda</taxon>
        <taxon>Hexapoda</taxon>
        <taxon>Insecta</taxon>
        <taxon>Pterygota</taxon>
        <taxon>Neoptera</taxon>
        <taxon>Endopterygota</taxon>
        <taxon>Coleoptera</taxon>
        <taxon>Polyphaga</taxon>
        <taxon>Cucujiformia</taxon>
        <taxon>Chrysomeloidea</taxon>
        <taxon>Chrysomelidae</taxon>
        <taxon>Galerucinae</taxon>
        <taxon>Diabroticina</taxon>
        <taxon>Diabroticites</taxon>
        <taxon>Diabrotica</taxon>
    </lineage>
</organism>
<name>A0A6P7FXA3_DIAVI</name>
<proteinExistence type="predicted"/>
<protein>
    <submittedName>
        <fullName evidence="4">Uncharacterized protein F12A10.7-like</fullName>
    </submittedName>
</protein>
<evidence type="ECO:0000313" key="3">
    <source>
        <dbReference type="Proteomes" id="UP001652700"/>
    </source>
</evidence>
<dbReference type="Proteomes" id="UP001652700">
    <property type="component" value="Unplaced"/>
</dbReference>
<dbReference type="EnsemblMetazoa" id="XM_050645119.1">
    <property type="protein sequence ID" value="XP_050501076.1"/>
    <property type="gene ID" value="LOC126881080"/>
</dbReference>
<reference evidence="2" key="2">
    <citation type="submission" date="2025-05" db="UniProtKB">
        <authorList>
            <consortium name="EnsemblMetazoa"/>
        </authorList>
    </citation>
    <scope>IDENTIFICATION</scope>
</reference>
<evidence type="ECO:0000256" key="1">
    <source>
        <dbReference type="SAM" id="SignalP"/>
    </source>
</evidence>
<dbReference type="InParanoid" id="A0A6P7FXA3"/>
<accession>A0A6P7FXA3</accession>
<sequence length="79" mass="8597">MKVTTSILFLVAVLGFCQAGIWGGYGGYSSGWGGGWNSGWGGSGYRTVKVVRVVPSYSSGYYSSPWRSGWNSGWRSGWW</sequence>
<feature type="chain" id="PRO_5027833675" evidence="1">
    <location>
        <begin position="20"/>
        <end position="79"/>
    </location>
</feature>
<keyword evidence="3" id="KW-1185">Reference proteome</keyword>
<dbReference type="AlphaFoldDB" id="A0A6P7FXA3"/>
<evidence type="ECO:0000313" key="2">
    <source>
        <dbReference type="EnsemblMetazoa" id="XP_050501076.1"/>
    </source>
</evidence>
<keyword evidence="1" id="KW-0732">Signal</keyword>
<dbReference type="RefSeq" id="XP_028141086.1">
    <property type="nucleotide sequence ID" value="XM_028285285.1"/>
</dbReference>